<feature type="compositionally biased region" description="Polar residues" evidence="2">
    <location>
        <begin position="499"/>
        <end position="508"/>
    </location>
</feature>
<proteinExistence type="predicted"/>
<dbReference type="Proteomes" id="UP001152797">
    <property type="component" value="Unassembled WGS sequence"/>
</dbReference>
<feature type="compositionally biased region" description="Basic residues" evidence="2">
    <location>
        <begin position="383"/>
        <end position="394"/>
    </location>
</feature>
<feature type="compositionally biased region" description="Acidic residues" evidence="2">
    <location>
        <begin position="586"/>
        <end position="597"/>
    </location>
</feature>
<dbReference type="Gene3D" id="1.10.443.10">
    <property type="entry name" value="Intergrase catalytic core"/>
    <property type="match status" value="1"/>
</dbReference>
<dbReference type="GO" id="GO:0003677">
    <property type="term" value="F:DNA binding"/>
    <property type="evidence" value="ECO:0007669"/>
    <property type="project" value="InterPro"/>
</dbReference>
<feature type="compositionally biased region" description="Basic and acidic residues" evidence="2">
    <location>
        <begin position="552"/>
        <end position="569"/>
    </location>
</feature>
<dbReference type="SUPFAM" id="SSF56349">
    <property type="entry name" value="DNA breaking-rejoining enzymes"/>
    <property type="match status" value="1"/>
</dbReference>
<name>A0A9P1CI18_9DINO</name>
<dbReference type="EMBL" id="CAMXCT030001657">
    <property type="protein sequence ID" value="CAL4779277.1"/>
    <property type="molecule type" value="Genomic_DNA"/>
</dbReference>
<dbReference type="InterPro" id="IPR011010">
    <property type="entry name" value="DNA_brk_join_enz"/>
</dbReference>
<feature type="compositionally biased region" description="Basic and acidic residues" evidence="2">
    <location>
        <begin position="766"/>
        <end position="775"/>
    </location>
</feature>
<feature type="compositionally biased region" description="Basic and acidic residues" evidence="2">
    <location>
        <begin position="509"/>
        <end position="540"/>
    </location>
</feature>
<sequence>MAWPTELAPFGSLRACRAYFGVDDQVWSAFVRAAGDPSDDYRLLAALPPQAVAATSEAATLEDGSHLTVVQAAQLGLVYRLARRKLHLDSGLDLRLWVDPDPWAESPAIAPGAMEFKEVPKVSTERKMKFSAVLDQGDESEFIISSEEQKQRWLENFVKQTGGLPLEQEEPSTEQISALLRRINAGGSPYADFSVWLPYGKKAHRTQKYRSYIPVMGGYITKEIPGPSTYDQWRSSFRVYRTALLMLDILTMATCVAYEAHIEKLDRLYPGAWHLIVGADDLARSEHLVRLKVSVNMDIANGTKEPMGWSEENPWESLFRLLIKDAAFWAEQVHVPANAWLAHGSKGRPLTPAEAIATSSIQGGISAIKPDTETSTGTPASTRRTRNARRKEAKKRQADTEGQADPKRVKGEGKGKGKGKEKTQACYAWNNNNGACAGLPPGLPQQDEGGKKLMSQALHKFRRSGAGRGRDQRGGEGLKARAEKTKKNKGETEEAGPTWLSTLESGTKAQDEGDSRELATAEFYAKRESDLKKEVEELRGRTKRQASPTPERGVKGEHIKTKEEEKLQAKADSAATSKSKAKPKEEDEYTYEYETEDEGDTKIKEGTISVSAVRDDEFYPLPTPGRRPDLWGKSDETDLTGPWMSRVPICPFTPCNRVEAGRVWACGRKCTRDIDLKTSQKFRDNVIRGRGKPQRLTMGETLGRGRRERGNEGRVRHDGTQSRRQNKPKADVQQRKWTLWVNPCTQQGTTHRLGHMQVSVEHVKAKEDPADRTEMPKLNLDGGAASHNTRKRKASNVLELARRASRNRKAITELEEGFNAKSSRAAKKAVRATVTKIIKEARNEPPGPPTTDKLKVLAAVLKQAHYRAAPQYLGEYKIMVIEEGHQWTDQMERALKLCKRSTTRALGPAKKAKEVAVMETGKVFVPAVTNKKPKVVPLARELFEFGVIWMLREIELSHVTKGHLKVDVEHRRVVLTIPVSKTDQEAQSMTRMLQCLCEGKECATGCPLRISAMLVFGMEDRNLHYASVTSKGKRAKKSQLVKEWQKLYGSETSGHSTRRTGALRYIRHGWAIPQVAYLGRWKSDVIYQYAAEALESLPVNTNRAFISDLYGTKDNDGGPVFYRAKDVEEVRDYLLAELMLAREHQERALKAMDFEVESLKKRSDRNNGKLPPYIQALNSRIIHHNWNMTSCTPPLAWKTLCGWHYHKADYMFVWSEDGGKVCKKCTEIAQLQMR</sequence>
<keyword evidence="1" id="KW-0233">DNA recombination</keyword>
<keyword evidence="5" id="KW-1185">Reference proteome</keyword>
<dbReference type="AlphaFoldDB" id="A0A9P1CI18"/>
<dbReference type="EMBL" id="CAMXCT020001657">
    <property type="protein sequence ID" value="CAL1145340.1"/>
    <property type="molecule type" value="Genomic_DNA"/>
</dbReference>
<feature type="compositionally biased region" description="Basic and acidic residues" evidence="2">
    <location>
        <begin position="395"/>
        <end position="420"/>
    </location>
</feature>
<feature type="compositionally biased region" description="Basic and acidic residues" evidence="2">
    <location>
        <begin position="468"/>
        <end position="492"/>
    </location>
</feature>
<dbReference type="EMBL" id="CAMXCT010001657">
    <property type="protein sequence ID" value="CAI3991965.1"/>
    <property type="molecule type" value="Genomic_DNA"/>
</dbReference>
<protein>
    <submittedName>
        <fullName evidence="4">CCHC-type domain-containing protein</fullName>
    </submittedName>
</protein>
<feature type="compositionally biased region" description="Basic and acidic residues" evidence="2">
    <location>
        <begin position="703"/>
        <end position="721"/>
    </location>
</feature>
<feature type="region of interest" description="Disordered" evidence="2">
    <location>
        <begin position="461"/>
        <end position="597"/>
    </location>
</feature>
<feature type="region of interest" description="Disordered" evidence="2">
    <location>
        <begin position="766"/>
        <end position="793"/>
    </location>
</feature>
<dbReference type="GO" id="GO:0015074">
    <property type="term" value="P:DNA integration"/>
    <property type="evidence" value="ECO:0007669"/>
    <property type="project" value="InterPro"/>
</dbReference>
<feature type="compositionally biased region" description="Polar residues" evidence="2">
    <location>
        <begin position="373"/>
        <end position="382"/>
    </location>
</feature>
<comment type="caution">
    <text evidence="3">The sequence shown here is derived from an EMBL/GenBank/DDBJ whole genome shotgun (WGS) entry which is preliminary data.</text>
</comment>
<reference evidence="4 5" key="2">
    <citation type="submission" date="2024-05" db="EMBL/GenBank/DDBJ databases">
        <authorList>
            <person name="Chen Y."/>
            <person name="Shah S."/>
            <person name="Dougan E. K."/>
            <person name="Thang M."/>
            <person name="Chan C."/>
        </authorList>
    </citation>
    <scope>NUCLEOTIDE SEQUENCE [LARGE SCALE GENOMIC DNA]</scope>
</reference>
<feature type="region of interest" description="Disordered" evidence="2">
    <location>
        <begin position="362"/>
        <end position="420"/>
    </location>
</feature>
<evidence type="ECO:0000313" key="3">
    <source>
        <dbReference type="EMBL" id="CAI3991965.1"/>
    </source>
</evidence>
<dbReference type="GO" id="GO:0006310">
    <property type="term" value="P:DNA recombination"/>
    <property type="evidence" value="ECO:0007669"/>
    <property type="project" value="UniProtKB-KW"/>
</dbReference>
<evidence type="ECO:0000256" key="1">
    <source>
        <dbReference type="ARBA" id="ARBA00023172"/>
    </source>
</evidence>
<dbReference type="InterPro" id="IPR013762">
    <property type="entry name" value="Integrase-like_cat_sf"/>
</dbReference>
<evidence type="ECO:0000313" key="4">
    <source>
        <dbReference type="EMBL" id="CAL4779277.1"/>
    </source>
</evidence>
<organism evidence="3">
    <name type="scientific">Cladocopium goreaui</name>
    <dbReference type="NCBI Taxonomy" id="2562237"/>
    <lineage>
        <taxon>Eukaryota</taxon>
        <taxon>Sar</taxon>
        <taxon>Alveolata</taxon>
        <taxon>Dinophyceae</taxon>
        <taxon>Suessiales</taxon>
        <taxon>Symbiodiniaceae</taxon>
        <taxon>Cladocopium</taxon>
    </lineage>
</organism>
<accession>A0A9P1CI18</accession>
<evidence type="ECO:0000313" key="5">
    <source>
        <dbReference type="Proteomes" id="UP001152797"/>
    </source>
</evidence>
<gene>
    <name evidence="3" type="ORF">C1SCF055_LOCUS18827</name>
</gene>
<feature type="region of interest" description="Disordered" evidence="2">
    <location>
        <begin position="691"/>
        <end position="733"/>
    </location>
</feature>
<reference evidence="3" key="1">
    <citation type="submission" date="2022-10" db="EMBL/GenBank/DDBJ databases">
        <authorList>
            <person name="Chen Y."/>
            <person name="Dougan E. K."/>
            <person name="Chan C."/>
            <person name="Rhodes N."/>
            <person name="Thang M."/>
        </authorList>
    </citation>
    <scope>NUCLEOTIDE SEQUENCE</scope>
</reference>
<evidence type="ECO:0000256" key="2">
    <source>
        <dbReference type="SAM" id="MobiDB-lite"/>
    </source>
</evidence>